<evidence type="ECO:0000313" key="2">
    <source>
        <dbReference type="Proteomes" id="UP000824881"/>
    </source>
</evidence>
<proteinExistence type="predicted"/>
<accession>A0ACB7IYE0</accession>
<dbReference type="Proteomes" id="UP000824881">
    <property type="component" value="Unassembled WGS sequence"/>
</dbReference>
<reference evidence="1 2" key="1">
    <citation type="journal article" date="2021" name="Appl. Environ. Microbiol.">
        <title>Genetic linkage and physical mapping for an oyster mushroom Pleurotus cornucopiae and QTL analysis for the trait cap color.</title>
        <authorList>
            <person name="Zhang Y."/>
            <person name="Gao W."/>
            <person name="Sonnenberg A."/>
            <person name="Chen Q."/>
            <person name="Zhang J."/>
            <person name="Huang C."/>
        </authorList>
    </citation>
    <scope>NUCLEOTIDE SEQUENCE [LARGE SCALE GENOMIC DNA]</scope>
    <source>
        <strain evidence="1">CCMSSC00406</strain>
    </source>
</reference>
<comment type="caution">
    <text evidence="1">The sequence shown here is derived from an EMBL/GenBank/DDBJ whole genome shotgun (WGS) entry which is preliminary data.</text>
</comment>
<dbReference type="EMBL" id="WQMT02000005">
    <property type="protein sequence ID" value="KAG9223262.1"/>
    <property type="molecule type" value="Genomic_DNA"/>
</dbReference>
<sequence length="575" mass="60419">MDFSKTLGPLVSAPLDTFIAMKPANVLVFALAGVPCVLGGLVQRDGLIPIVRSNIPLVRTRDGRYGVTVNMSSSNPQTLTFALSTGTGLVSVLGSSCSNCTGSATYDPALSSSARLLEGTQGVSVLGQSTQGNLVREDCALQKEDGTAWAYPNQTVVVANQSSPIFGGASGLLGLGTNALSGNFNETLFAGWLSRNPGRTNFSYGMQLQPLGADGSTEGGMLHWVVPDDSAFQGTMSVKDKLSVGPSDMNLDWVVNLDSFSISAGDLKISKTNERVAIDPFFPGIFLPQSVSRPLFAGIPGSSSQPSSSSPATTAYTVPCDTQVTLDVRFGEFSVTLREDVLVFKNGTTCTSAFEEWNDQGMSEFLFGATFISAVYLVFTISGSNDGSIGFGARAGQATKIHPAAIAGIVIGSVAIVAIIVFTAVLVLRSRRRRRDDSKQENKIEPFGNVTTQVDEQRGLLMPQTPTTAGTQGGFNITPVSSPNPSAYTTPFPSANTRQSFVTPLNAAPVAPSTANEIDLLAPPPPYSGSSTSSHTTEVQTIQLQSTVGSSSRPTSANSASQGYGFQQEKRRRLS</sequence>
<organism evidence="1 2">
    <name type="scientific">Pleurotus cornucopiae</name>
    <name type="common">Cornucopia mushroom</name>
    <dbReference type="NCBI Taxonomy" id="5321"/>
    <lineage>
        <taxon>Eukaryota</taxon>
        <taxon>Fungi</taxon>
        <taxon>Dikarya</taxon>
        <taxon>Basidiomycota</taxon>
        <taxon>Agaricomycotina</taxon>
        <taxon>Agaricomycetes</taxon>
        <taxon>Agaricomycetidae</taxon>
        <taxon>Agaricales</taxon>
        <taxon>Pleurotineae</taxon>
        <taxon>Pleurotaceae</taxon>
        <taxon>Pleurotus</taxon>
    </lineage>
</organism>
<keyword evidence="2" id="KW-1185">Reference proteome</keyword>
<protein>
    <submittedName>
        <fullName evidence="1">Uncharacterized protein</fullName>
    </submittedName>
</protein>
<gene>
    <name evidence="1" type="ORF">CCMSSC00406_0000049</name>
</gene>
<name>A0ACB7IYE0_PLECO</name>
<evidence type="ECO:0000313" key="1">
    <source>
        <dbReference type="EMBL" id="KAG9223262.1"/>
    </source>
</evidence>